<evidence type="ECO:0000313" key="1">
    <source>
        <dbReference type="EMBL" id="MBB4649270.1"/>
    </source>
</evidence>
<reference evidence="1 2" key="1">
    <citation type="submission" date="2020-08" db="EMBL/GenBank/DDBJ databases">
        <title>Genomic Encyclopedia of Type Strains, Phase IV (KMG-IV): sequencing the most valuable type-strain genomes for metagenomic binning, comparative biology and taxonomic classification.</title>
        <authorList>
            <person name="Goeker M."/>
        </authorList>
    </citation>
    <scope>NUCLEOTIDE SEQUENCE [LARGE SCALE GENOMIC DNA]</scope>
    <source>
        <strain evidence="1 2">DSM 7050</strain>
    </source>
</reference>
<evidence type="ECO:0000313" key="2">
    <source>
        <dbReference type="Proteomes" id="UP000539538"/>
    </source>
</evidence>
<protein>
    <submittedName>
        <fullName evidence="1">Uncharacterized protein</fullName>
    </submittedName>
</protein>
<sequence>MTIEGWLVLGAELRRLVHDEKEARDLATGFGGAVFPLVRADSAVDAYLATTSAGVTEEQTQRVTEEMASAFALGASMGDGKFTSDSPHLQAALDSSKARIMAGLRAALAAPSGAQGGEL</sequence>
<dbReference type="EMBL" id="JACHOT010000001">
    <property type="protein sequence ID" value="MBB4649270.1"/>
    <property type="molecule type" value="Genomic_DNA"/>
</dbReference>
<organism evidence="1 2">
    <name type="scientific">Aminobacter niigataensis</name>
    <dbReference type="NCBI Taxonomy" id="83265"/>
    <lineage>
        <taxon>Bacteria</taxon>
        <taxon>Pseudomonadati</taxon>
        <taxon>Pseudomonadota</taxon>
        <taxon>Alphaproteobacteria</taxon>
        <taxon>Hyphomicrobiales</taxon>
        <taxon>Phyllobacteriaceae</taxon>
        <taxon>Aminobacter</taxon>
    </lineage>
</organism>
<keyword evidence="2" id="KW-1185">Reference proteome</keyword>
<dbReference type="Proteomes" id="UP000539538">
    <property type="component" value="Unassembled WGS sequence"/>
</dbReference>
<gene>
    <name evidence="1" type="ORF">GGQ99_000992</name>
</gene>
<name>A0ABR6KXW2_9HYPH</name>
<accession>A0ABR6KXW2</accession>
<proteinExistence type="predicted"/>
<dbReference type="RefSeq" id="WP_183261085.1">
    <property type="nucleotide sequence ID" value="NZ_BAAAVZ010000008.1"/>
</dbReference>
<comment type="caution">
    <text evidence="1">The sequence shown here is derived from an EMBL/GenBank/DDBJ whole genome shotgun (WGS) entry which is preliminary data.</text>
</comment>